<gene>
    <name evidence="2" type="primary">spsE</name>
    <name evidence="2" type="ordered locus">TPASS_0562</name>
</gene>
<dbReference type="RefSeq" id="WP_010882009.1">
    <property type="nucleotide sequence ID" value="NC_010741.1"/>
</dbReference>
<feature type="domain" description="AFP-like" evidence="1">
    <location>
        <begin position="312"/>
        <end position="374"/>
    </location>
</feature>
<proteinExistence type="predicted"/>
<dbReference type="PANTHER" id="PTHR42966:SF1">
    <property type="entry name" value="SIALIC ACID SYNTHASE"/>
    <property type="match status" value="1"/>
</dbReference>
<dbReference type="AlphaFoldDB" id="A0A0H3BJF5"/>
<accession>A0A0H3BJF5</accession>
<dbReference type="GO" id="GO:0047444">
    <property type="term" value="F:N-acylneuraminate-9-phosphate synthase activity"/>
    <property type="evidence" value="ECO:0007669"/>
    <property type="project" value="TreeGrafter"/>
</dbReference>
<dbReference type="Proteomes" id="UP000001202">
    <property type="component" value="Chromosome"/>
</dbReference>
<dbReference type="InterPro" id="IPR013785">
    <property type="entry name" value="Aldolase_TIM"/>
</dbReference>
<dbReference type="CDD" id="cd11615">
    <property type="entry name" value="SAF_NeuB_like"/>
    <property type="match status" value="1"/>
</dbReference>
<dbReference type="InterPro" id="IPR013132">
    <property type="entry name" value="PseI/NeuA/B-like_N"/>
</dbReference>
<protein>
    <submittedName>
        <fullName evidence="2">Spore coat polysaccharide biosynthesis protein</fullName>
    </submittedName>
</protein>
<dbReference type="InterPro" id="IPR013974">
    <property type="entry name" value="SAF"/>
</dbReference>
<dbReference type="PANTHER" id="PTHR42966">
    <property type="entry name" value="N-ACETYLNEURAMINATE SYNTHASE"/>
    <property type="match status" value="1"/>
</dbReference>
<dbReference type="EMBL" id="CP000805">
    <property type="protein sequence ID" value="ACD70983.1"/>
    <property type="molecule type" value="Genomic_DNA"/>
</dbReference>
<dbReference type="GO" id="GO:0016051">
    <property type="term" value="P:carbohydrate biosynthetic process"/>
    <property type="evidence" value="ECO:0007669"/>
    <property type="project" value="InterPro"/>
</dbReference>
<dbReference type="Pfam" id="PF03102">
    <property type="entry name" value="NeuB"/>
    <property type="match status" value="1"/>
</dbReference>
<organism evidence="2 3">
    <name type="scientific">Treponema pallidum subsp. pallidum (strain SS14)</name>
    <dbReference type="NCBI Taxonomy" id="455434"/>
    <lineage>
        <taxon>Bacteria</taxon>
        <taxon>Pseudomonadati</taxon>
        <taxon>Spirochaetota</taxon>
        <taxon>Spirochaetia</taxon>
        <taxon>Spirochaetales</taxon>
        <taxon>Treponemataceae</taxon>
        <taxon>Treponema</taxon>
    </lineage>
</organism>
<dbReference type="KEGG" id="tpp:TPASS_0562"/>
<dbReference type="GeneID" id="93876332"/>
<dbReference type="Gene3D" id="3.20.20.70">
    <property type="entry name" value="Aldolase class I"/>
    <property type="match status" value="1"/>
</dbReference>
<dbReference type="SUPFAM" id="SSF51569">
    <property type="entry name" value="Aldolase"/>
    <property type="match status" value="1"/>
</dbReference>
<dbReference type="PROSITE" id="PS50844">
    <property type="entry name" value="AFP_LIKE"/>
    <property type="match status" value="1"/>
</dbReference>
<dbReference type="InterPro" id="IPR057736">
    <property type="entry name" value="SAF_PseI/NeuA/NeuB"/>
</dbReference>
<sequence length="378" mass="40533">MFTCGGRCFRPDADILTIAEIGSAHAGSFDRARALIDAAADAAAAAVKFQLIYAHEILHPLTGAVRLPSGAVSLYQRFEELEVPLSFYAQCFNHARSRGMLVGISPFGPRSATEALALKPDFLKVASPELNYPTLISTLAAAELPLILSSGVCLLKEIEGALAQCRQYTKQGSSHALLHCITAYPAPETEYNLALLPALATIFNINVGVSDHSVDPLLVPLLARAHGACIVEKHICLSRTDAGLDDSIALDPADFRTMTAALNSCARRSPSQIISFLHERGYAPHVVRAVIGSGEKVLAPSERAHYQKSNRSLHYLHAYPRGTVLQKENLVIVRSEANLSAGEAPEHANLFVGAVLQRSVHAGEGARFGDIIQKGTCL</sequence>
<evidence type="ECO:0000259" key="1">
    <source>
        <dbReference type="PROSITE" id="PS50844"/>
    </source>
</evidence>
<dbReference type="InterPro" id="IPR051690">
    <property type="entry name" value="PseI-like"/>
</dbReference>
<dbReference type="PATRIC" id="fig|455434.6.peg.561"/>
<reference evidence="2 3" key="1">
    <citation type="journal article" date="2008" name="BMC Microbiol.">
        <title>Complete genome sequence of Treponema pallidum ssp. pallidum strain SS14 determined with oligonucleotide arrays.</title>
        <authorList>
            <person name="Matejkova P."/>
            <person name="Strouhal M."/>
            <person name="Smajs D."/>
            <person name="Norris S.J."/>
            <person name="Palzkill T."/>
            <person name="Petrosino J.F."/>
            <person name="Sodergren E."/>
            <person name="Norton J.E."/>
            <person name="Singh J."/>
            <person name="Richmond T.A."/>
            <person name="Molla M.N."/>
            <person name="Albert T.J."/>
            <person name="Weinstock G.M."/>
        </authorList>
    </citation>
    <scope>NUCLEOTIDE SEQUENCE [LARGE SCALE GENOMIC DNA]</scope>
    <source>
        <strain evidence="2 3">SS14</strain>
    </source>
</reference>
<evidence type="ECO:0000313" key="3">
    <source>
        <dbReference type="Proteomes" id="UP000001202"/>
    </source>
</evidence>
<name>A0A0H3BJF5_TREPS</name>
<dbReference type="InterPro" id="IPR006190">
    <property type="entry name" value="SAF_AFP_Neu5Ac"/>
</dbReference>
<evidence type="ECO:0000313" key="2">
    <source>
        <dbReference type="EMBL" id="ACD70983.1"/>
    </source>
</evidence>
<dbReference type="Pfam" id="PF08666">
    <property type="entry name" value="SAF"/>
    <property type="match status" value="1"/>
</dbReference>